<evidence type="ECO:0000256" key="1">
    <source>
        <dbReference type="SAM" id="MobiDB-lite"/>
    </source>
</evidence>
<reference evidence="3" key="2">
    <citation type="submission" date="2011-02" db="EMBL/GenBank/DDBJ databases">
        <authorList>
            <person name="MacLean D."/>
        </authorList>
    </citation>
    <scope>NUCLEOTIDE SEQUENCE</scope>
</reference>
<feature type="domain" description="UBX" evidence="2">
    <location>
        <begin position="460"/>
        <end position="544"/>
    </location>
</feature>
<dbReference type="Gene3D" id="1.20.58.2190">
    <property type="match status" value="1"/>
</dbReference>
<dbReference type="CDD" id="cd16118">
    <property type="entry name" value="UBX2_UBXN9"/>
    <property type="match status" value="1"/>
</dbReference>
<protein>
    <submittedName>
        <fullName evidence="3">Uncharacterized protein AlNc14C155G7619</fullName>
    </submittedName>
</protein>
<dbReference type="SMART" id="SM00580">
    <property type="entry name" value="PUG"/>
    <property type="match status" value="1"/>
</dbReference>
<dbReference type="AlphaFoldDB" id="F0WMB4"/>
<feature type="compositionally biased region" description="Basic residues" evidence="1">
    <location>
        <begin position="612"/>
        <end position="622"/>
    </location>
</feature>
<organism evidence="3">
    <name type="scientific">Albugo laibachii Nc14</name>
    <dbReference type="NCBI Taxonomy" id="890382"/>
    <lineage>
        <taxon>Eukaryota</taxon>
        <taxon>Sar</taxon>
        <taxon>Stramenopiles</taxon>
        <taxon>Oomycota</taxon>
        <taxon>Peronosporomycetes</taxon>
        <taxon>Albuginales</taxon>
        <taxon>Albuginaceae</taxon>
        <taxon>Albugo</taxon>
    </lineage>
</organism>
<dbReference type="GO" id="GO:0012506">
    <property type="term" value="C:vesicle membrane"/>
    <property type="evidence" value="ECO:0007669"/>
    <property type="project" value="TreeGrafter"/>
</dbReference>
<dbReference type="GO" id="GO:0005634">
    <property type="term" value="C:nucleus"/>
    <property type="evidence" value="ECO:0007669"/>
    <property type="project" value="TreeGrafter"/>
</dbReference>
<gene>
    <name evidence="3" type="primary">AlNc14C155G7619</name>
    <name evidence="3" type="ORF">ALNC14_085880</name>
</gene>
<dbReference type="CDD" id="cd09212">
    <property type="entry name" value="PUB"/>
    <property type="match status" value="1"/>
</dbReference>
<dbReference type="SUPFAM" id="SSF143503">
    <property type="entry name" value="PUG domain-like"/>
    <property type="match status" value="1"/>
</dbReference>
<dbReference type="CDD" id="cd16105">
    <property type="entry name" value="Ubl_ASPSCR1_like"/>
    <property type="match status" value="1"/>
</dbReference>
<dbReference type="GO" id="GO:0005737">
    <property type="term" value="C:cytoplasm"/>
    <property type="evidence" value="ECO:0007669"/>
    <property type="project" value="TreeGrafter"/>
</dbReference>
<accession>F0WMB4</accession>
<dbReference type="GO" id="GO:0006886">
    <property type="term" value="P:intracellular protein transport"/>
    <property type="evidence" value="ECO:0007669"/>
    <property type="project" value="TreeGrafter"/>
</dbReference>
<dbReference type="SUPFAM" id="SSF54236">
    <property type="entry name" value="Ubiquitin-like"/>
    <property type="match status" value="2"/>
</dbReference>
<sequence length="622" mass="69773">MALSIEYDGKLTPIAVTSSTVMIQVLEAAKEQFAITNGSNRSFLLLYRKCPIDLSMPFRLTGIPNLATLELKKNDTTSKTDKTERVIRISVQLADGKRKTTTANKNDTFHAIFTEMGLLPSPDTFGIQFMQQEIQPEDFGAFSLQDFGITNGSALLRVRPCDAKSNSKETQSGKALESKVERAIGVPARSIHCDRKEELVEQDNTAERSVECNEELKVPSAQNEKLHEEKRKNFDPAESLSILRQNCFDIVPREAILTLMKIVTNILSQPDDQKLRSIRLSNARFHSNVGRHPGGIEFLCSLGFEINDEASILQLPFDQSDLSNVIRGLDLLQGEADDLDVESSSRPKVVTSKATDITFDVYKSQIIRIETQPRGESMTERVLNTLQAKKEEVLSAEKIARNTTILMKPHCSPLNGSNVAAGSDQSDRQIIIQSSKARRDKLEKEQNFRTRAMRELDSMRQRRIFTKTLIRVHFPDRVILQAHFHSAETVNDLITHIQECLDPNMQPEQSNFYLFTTPTRQRLGSEDTLLEANLVPAAMIHLSWENIEAMTASTLQKGFYLRKALIEDTASSDVAMDTQPEYPRSIVLDPSAPVNKVSSGKAESKNEPGSAKKTRKPAWLKL</sequence>
<dbReference type="Gene3D" id="3.10.20.90">
    <property type="entry name" value="Phosphatidylinositol 3-kinase Catalytic Subunit, Chain A, domain 1"/>
    <property type="match status" value="2"/>
</dbReference>
<dbReference type="EMBL" id="FR824200">
    <property type="protein sequence ID" value="CCA22445.1"/>
    <property type="molecule type" value="Genomic_DNA"/>
</dbReference>
<dbReference type="HOGENOM" id="CLU_484408_0_0_1"/>
<dbReference type="SMART" id="SM00166">
    <property type="entry name" value="UBX"/>
    <property type="match status" value="1"/>
</dbReference>
<dbReference type="Pfam" id="PF09409">
    <property type="entry name" value="PUB"/>
    <property type="match status" value="1"/>
</dbReference>
<evidence type="ECO:0000259" key="2">
    <source>
        <dbReference type="SMART" id="SM00166"/>
    </source>
</evidence>
<dbReference type="InterPro" id="IPR029071">
    <property type="entry name" value="Ubiquitin-like_domsf"/>
</dbReference>
<feature type="region of interest" description="Disordered" evidence="1">
    <location>
        <begin position="211"/>
        <end position="230"/>
    </location>
</feature>
<dbReference type="PANTHER" id="PTHR46467">
    <property type="entry name" value="TETHER CONTAINING UBX DOMAIN FOR GLUT4"/>
    <property type="match status" value="1"/>
</dbReference>
<feature type="region of interest" description="Disordered" evidence="1">
    <location>
        <begin position="573"/>
        <end position="622"/>
    </location>
</feature>
<dbReference type="Pfam" id="PF11470">
    <property type="entry name" value="TUG-UBL1"/>
    <property type="match status" value="1"/>
</dbReference>
<dbReference type="Pfam" id="PF00789">
    <property type="entry name" value="UBX"/>
    <property type="match status" value="1"/>
</dbReference>
<dbReference type="InterPro" id="IPR001012">
    <property type="entry name" value="UBX_dom"/>
</dbReference>
<name>F0WMB4_9STRA</name>
<dbReference type="InterPro" id="IPR036339">
    <property type="entry name" value="PUB-like_dom_sf"/>
</dbReference>
<dbReference type="InterPro" id="IPR018997">
    <property type="entry name" value="PUB_domain"/>
</dbReference>
<dbReference type="PANTHER" id="PTHR46467:SF1">
    <property type="entry name" value="TETHER CONTAINING UBX DOMAIN FOR GLUT4"/>
    <property type="match status" value="1"/>
</dbReference>
<proteinExistence type="predicted"/>
<dbReference type="InterPro" id="IPR021569">
    <property type="entry name" value="TUG-UBL1"/>
</dbReference>
<evidence type="ECO:0000313" key="3">
    <source>
        <dbReference type="EMBL" id="CCA22445.1"/>
    </source>
</evidence>
<reference evidence="3" key="1">
    <citation type="journal article" date="2011" name="PLoS Biol.">
        <title>Gene gain and loss during evolution of obligate parasitism in the white rust pathogen of Arabidopsis thaliana.</title>
        <authorList>
            <person name="Kemen E."/>
            <person name="Gardiner A."/>
            <person name="Schultz-Larsen T."/>
            <person name="Kemen A.C."/>
            <person name="Balmuth A.L."/>
            <person name="Robert-Seilaniantz A."/>
            <person name="Bailey K."/>
            <person name="Holub E."/>
            <person name="Studholme D.J."/>
            <person name="Maclean D."/>
            <person name="Jones J.D."/>
        </authorList>
    </citation>
    <scope>NUCLEOTIDE SEQUENCE</scope>
</reference>